<protein>
    <submittedName>
        <fullName evidence="8">2OG-Fe(II) oxygenase superfamily</fullName>
    </submittedName>
</protein>
<evidence type="ECO:0000313" key="9">
    <source>
        <dbReference type="Proteomes" id="UP000254589"/>
    </source>
</evidence>
<name>A0AAJ4ZB28_PANPU</name>
<sequence length="233" mass="26258">MLMNEVNKAMAEAVEVLNLPGPKLNDSPSHIDIDGLRMKVVARSNYPEIVVIENILDDDECSSLIAMASHRLERSTVCDENSGGRIDERRTSHGVFLSAGDCELVRKVDERIAKLLNWPINQMEDLQILRYEVGEQYEPHYDFLGVNSREALSARGQRIATLVIYLKEPECGGGTVFPMVPLEIYPRQGSGIFFAYPDPKTHRSKRTFHGGSPVIKGSKWVATKWLRIGKFEE</sequence>
<dbReference type="PANTHER" id="PTHR10869">
    <property type="entry name" value="PROLYL 4-HYDROXYLASE ALPHA SUBUNIT"/>
    <property type="match status" value="1"/>
</dbReference>
<dbReference type="AlphaFoldDB" id="A0AAJ4ZB28"/>
<dbReference type="InterPro" id="IPR044862">
    <property type="entry name" value="Pro_4_hyd_alph_FE2OG_OXY"/>
</dbReference>
<evidence type="ECO:0000256" key="1">
    <source>
        <dbReference type="ARBA" id="ARBA00001961"/>
    </source>
</evidence>
<keyword evidence="4" id="KW-0223">Dioxygenase</keyword>
<dbReference type="InterPro" id="IPR006620">
    <property type="entry name" value="Pro_4_hyd_alph"/>
</dbReference>
<feature type="domain" description="Fe2OG dioxygenase" evidence="7">
    <location>
        <begin position="119"/>
        <end position="228"/>
    </location>
</feature>
<dbReference type="InterPro" id="IPR045054">
    <property type="entry name" value="P4HA-like"/>
</dbReference>
<gene>
    <name evidence="8" type="ORF">NCTC13159_01552</name>
</gene>
<comment type="cofactor">
    <cofactor evidence="1">
        <name>L-ascorbate</name>
        <dbReference type="ChEBI" id="CHEBI:38290"/>
    </cofactor>
</comment>
<keyword evidence="3" id="KW-0847">Vitamin C</keyword>
<evidence type="ECO:0000259" key="7">
    <source>
        <dbReference type="PROSITE" id="PS51471"/>
    </source>
</evidence>
<dbReference type="EMBL" id="UGSJ01000001">
    <property type="protein sequence ID" value="SUA90073.1"/>
    <property type="molecule type" value="Genomic_DNA"/>
</dbReference>
<dbReference type="GO" id="GO:0004656">
    <property type="term" value="F:procollagen-proline 4-dioxygenase activity"/>
    <property type="evidence" value="ECO:0007669"/>
    <property type="project" value="TreeGrafter"/>
</dbReference>
<dbReference type="GO" id="GO:0005506">
    <property type="term" value="F:iron ion binding"/>
    <property type="evidence" value="ECO:0007669"/>
    <property type="project" value="InterPro"/>
</dbReference>
<dbReference type="SMART" id="SM00702">
    <property type="entry name" value="P4Hc"/>
    <property type="match status" value="1"/>
</dbReference>
<dbReference type="Pfam" id="PF13640">
    <property type="entry name" value="2OG-FeII_Oxy_3"/>
    <property type="match status" value="1"/>
</dbReference>
<evidence type="ECO:0000256" key="6">
    <source>
        <dbReference type="ARBA" id="ARBA00023004"/>
    </source>
</evidence>
<organism evidence="8 9">
    <name type="scientific">Pandoraea pulmonicola</name>
    <dbReference type="NCBI Taxonomy" id="93221"/>
    <lineage>
        <taxon>Bacteria</taxon>
        <taxon>Pseudomonadati</taxon>
        <taxon>Pseudomonadota</taxon>
        <taxon>Betaproteobacteria</taxon>
        <taxon>Burkholderiales</taxon>
        <taxon>Burkholderiaceae</taxon>
        <taxon>Pandoraea</taxon>
    </lineage>
</organism>
<dbReference type="Gene3D" id="2.60.120.620">
    <property type="entry name" value="q2cbj1_9rhob like domain"/>
    <property type="match status" value="1"/>
</dbReference>
<accession>A0AAJ4ZB28</accession>
<keyword evidence="2" id="KW-0479">Metal-binding</keyword>
<dbReference type="PROSITE" id="PS51471">
    <property type="entry name" value="FE2OG_OXY"/>
    <property type="match status" value="1"/>
</dbReference>
<reference evidence="8 9" key="1">
    <citation type="submission" date="2018-06" db="EMBL/GenBank/DDBJ databases">
        <authorList>
            <consortium name="Pathogen Informatics"/>
            <person name="Doyle S."/>
        </authorList>
    </citation>
    <scope>NUCLEOTIDE SEQUENCE [LARGE SCALE GENOMIC DNA]</scope>
    <source>
        <strain evidence="8 9">NCTC13159</strain>
    </source>
</reference>
<dbReference type="Proteomes" id="UP000254589">
    <property type="component" value="Unassembled WGS sequence"/>
</dbReference>
<evidence type="ECO:0000256" key="5">
    <source>
        <dbReference type="ARBA" id="ARBA00023002"/>
    </source>
</evidence>
<evidence type="ECO:0000256" key="4">
    <source>
        <dbReference type="ARBA" id="ARBA00022964"/>
    </source>
</evidence>
<dbReference type="InterPro" id="IPR005123">
    <property type="entry name" value="Oxoglu/Fe-dep_dioxygenase_dom"/>
</dbReference>
<keyword evidence="5" id="KW-0560">Oxidoreductase</keyword>
<proteinExistence type="predicted"/>
<comment type="caution">
    <text evidence="8">The sequence shown here is derived from an EMBL/GenBank/DDBJ whole genome shotgun (WGS) entry which is preliminary data.</text>
</comment>
<keyword evidence="6" id="KW-0408">Iron</keyword>
<evidence type="ECO:0000313" key="8">
    <source>
        <dbReference type="EMBL" id="SUA90073.1"/>
    </source>
</evidence>
<dbReference type="GO" id="GO:0031418">
    <property type="term" value="F:L-ascorbic acid binding"/>
    <property type="evidence" value="ECO:0007669"/>
    <property type="project" value="UniProtKB-KW"/>
</dbReference>
<dbReference type="PANTHER" id="PTHR10869:SF246">
    <property type="entry name" value="TRANSMEMBRANE PROLYL 4-HYDROXYLASE"/>
    <property type="match status" value="1"/>
</dbReference>
<dbReference type="RefSeq" id="WP_115088915.1">
    <property type="nucleotide sequence ID" value="NZ_CP010310.2"/>
</dbReference>
<evidence type="ECO:0000256" key="2">
    <source>
        <dbReference type="ARBA" id="ARBA00022723"/>
    </source>
</evidence>
<evidence type="ECO:0000256" key="3">
    <source>
        <dbReference type="ARBA" id="ARBA00022896"/>
    </source>
</evidence>